<evidence type="ECO:0000313" key="2">
    <source>
        <dbReference type="EMBL" id="VDD04468.1"/>
    </source>
</evidence>
<keyword evidence="4" id="KW-1185">Reference proteome</keyword>
<gene>
    <name evidence="2" type="ORF">BRAA08T33567Z</name>
    <name evidence="1" type="ORF">BRAPAZ1V2_A08P17870.2</name>
</gene>
<reference evidence="3" key="4">
    <citation type="submission" date="2023-03" db="UniProtKB">
        <authorList>
            <consortium name="EnsemblPlants"/>
        </authorList>
    </citation>
    <scope>IDENTIFICATION</scope>
    <source>
        <strain evidence="3">cv. Chiifu-401-42</strain>
    </source>
</reference>
<dbReference type="Gramene" id="A08p17870.2_BraZ1">
    <property type="protein sequence ID" value="A08p17870.2_BraZ1.CDS"/>
    <property type="gene ID" value="A08g17870.2_BraZ1"/>
</dbReference>
<accession>M4DWE0</accession>
<dbReference type="EMBL" id="LR031575">
    <property type="protein sequence ID" value="VDD04468.1"/>
    <property type="molecule type" value="Genomic_DNA"/>
</dbReference>
<sequence length="98" mass="11082">MKKRKIAIRFEGSANKIGIGIVTSDGTILANPRHTYITPPGHGFLPRETAHHHLHHVFPLLSKHPNETPKRSKVPAWERRCKSQPLASEYYHSSGRSL</sequence>
<evidence type="ECO:0000313" key="4">
    <source>
        <dbReference type="Proteomes" id="UP000011750"/>
    </source>
</evidence>
<dbReference type="EnsemblPlants" id="Bra020834.1">
    <property type="protein sequence ID" value="Bra020834.1-P"/>
    <property type="gene ID" value="Bra020834"/>
</dbReference>
<dbReference type="Gene3D" id="3.30.420.40">
    <property type="match status" value="1"/>
</dbReference>
<dbReference type="EMBL" id="LS974624">
    <property type="protein sequence ID" value="CAG7898121.1"/>
    <property type="molecule type" value="Genomic_DNA"/>
</dbReference>
<dbReference type="STRING" id="51351.M4DWE0"/>
<protein>
    <submittedName>
        <fullName evidence="2 3">Uncharacterized protein</fullName>
    </submittedName>
</protein>
<dbReference type="Gramene" id="Bra020834.1">
    <property type="protein sequence ID" value="Bra020834.1-P"/>
    <property type="gene ID" value="Bra020834"/>
</dbReference>
<reference evidence="2" key="3">
    <citation type="submission" date="2018-11" db="EMBL/GenBank/DDBJ databases">
        <authorList>
            <consortium name="Genoscope - CEA"/>
            <person name="William W."/>
        </authorList>
    </citation>
    <scope>NUCLEOTIDE SEQUENCE</scope>
</reference>
<dbReference type="Proteomes" id="UP000694005">
    <property type="component" value="Chromosome A08"/>
</dbReference>
<dbReference type="Proteomes" id="UP000011750">
    <property type="component" value="Chromosome A08"/>
</dbReference>
<dbReference type="eggNOG" id="KOG2708">
    <property type="taxonomic scope" value="Eukaryota"/>
</dbReference>
<name>A0A3P6BPL7_BRACM</name>
<proteinExistence type="predicted"/>
<evidence type="ECO:0000313" key="1">
    <source>
        <dbReference type="EMBL" id="CAG7898121.1"/>
    </source>
</evidence>
<dbReference type="PANTHER" id="PTHR11735">
    <property type="entry name" value="TRNA N6-ADENOSINE THREONYLCARBAMOYLTRANSFERASE"/>
    <property type="match status" value="1"/>
</dbReference>
<dbReference type="InterPro" id="IPR000905">
    <property type="entry name" value="Gcp-like_dom"/>
</dbReference>
<dbReference type="HOGENOM" id="CLU_2336622_0_0_1"/>
<dbReference type="AlphaFoldDB" id="A0A3P6BPL7"/>
<accession>A0A3P6BPL7</accession>
<dbReference type="PANTHER" id="PTHR11735:SF14">
    <property type="entry name" value="TRNA N6-ADENOSINE THREONYLCARBAMOYLTRANSFERASE"/>
    <property type="match status" value="1"/>
</dbReference>
<evidence type="ECO:0000313" key="3">
    <source>
        <dbReference type="EnsemblPlants" id="Bra020834.1-P"/>
    </source>
</evidence>
<organism evidence="2">
    <name type="scientific">Brassica campestris</name>
    <name type="common">Field mustard</name>
    <dbReference type="NCBI Taxonomy" id="3711"/>
    <lineage>
        <taxon>Eukaryota</taxon>
        <taxon>Viridiplantae</taxon>
        <taxon>Streptophyta</taxon>
        <taxon>Embryophyta</taxon>
        <taxon>Tracheophyta</taxon>
        <taxon>Spermatophyta</taxon>
        <taxon>Magnoliopsida</taxon>
        <taxon>eudicotyledons</taxon>
        <taxon>Gunneridae</taxon>
        <taxon>Pentapetalae</taxon>
        <taxon>rosids</taxon>
        <taxon>malvids</taxon>
        <taxon>Brassicales</taxon>
        <taxon>Brassicaceae</taxon>
        <taxon>Brassiceae</taxon>
        <taxon>Brassica</taxon>
    </lineage>
</organism>
<reference evidence="4" key="1">
    <citation type="journal article" date="2011" name="Nat. Genet.">
        <title>The genome of the mesopolyploid crop species Brassica rapa.</title>
        <authorList>
            <consortium name="Brassica rapa Genome Sequencing Project Consortium"/>
            <person name="Wang X."/>
            <person name="Wang H."/>
            <person name="Wang J."/>
            <person name="Sun R."/>
            <person name="Wu J."/>
            <person name="Liu S."/>
            <person name="Bai Y."/>
            <person name="Mun J.H."/>
            <person name="Bancroft I."/>
            <person name="Cheng F."/>
            <person name="Huang S."/>
            <person name="Li X."/>
            <person name="Hua W."/>
            <person name="Wang J."/>
            <person name="Wang X."/>
            <person name="Freeling M."/>
            <person name="Pires J.C."/>
            <person name="Paterson A.H."/>
            <person name="Chalhoub B."/>
            <person name="Wang B."/>
            <person name="Hayward A."/>
            <person name="Sharpe A.G."/>
            <person name="Park B.S."/>
            <person name="Weisshaar B."/>
            <person name="Liu B."/>
            <person name="Li B."/>
            <person name="Liu B."/>
            <person name="Tong C."/>
            <person name="Song C."/>
            <person name="Duran C."/>
            <person name="Peng C."/>
            <person name="Geng C."/>
            <person name="Koh C."/>
            <person name="Lin C."/>
            <person name="Edwards D."/>
            <person name="Mu D."/>
            <person name="Shen D."/>
            <person name="Soumpourou E."/>
            <person name="Li F."/>
            <person name="Fraser F."/>
            <person name="Conant G."/>
            <person name="Lassalle G."/>
            <person name="King G.J."/>
            <person name="Bonnema G."/>
            <person name="Tang H."/>
            <person name="Wang H."/>
            <person name="Belcram H."/>
            <person name="Zhou H."/>
            <person name="Hirakawa H."/>
            <person name="Abe H."/>
            <person name="Guo H."/>
            <person name="Wang H."/>
            <person name="Jin H."/>
            <person name="Parkin I.A."/>
            <person name="Batley J."/>
            <person name="Kim J.S."/>
            <person name="Just J."/>
            <person name="Li J."/>
            <person name="Xu J."/>
            <person name="Deng J."/>
            <person name="Kim J.A."/>
            <person name="Li J."/>
            <person name="Yu J."/>
            <person name="Meng J."/>
            <person name="Wang J."/>
            <person name="Min J."/>
            <person name="Poulain J."/>
            <person name="Wang J."/>
            <person name="Hatakeyama K."/>
            <person name="Wu K."/>
            <person name="Wang L."/>
            <person name="Fang L."/>
            <person name="Trick M."/>
            <person name="Links M.G."/>
            <person name="Zhao M."/>
            <person name="Jin M."/>
            <person name="Ramchiary N."/>
            <person name="Drou N."/>
            <person name="Berkman P.J."/>
            <person name="Cai Q."/>
            <person name="Huang Q."/>
            <person name="Li R."/>
            <person name="Tabata S."/>
            <person name="Cheng S."/>
            <person name="Zhang S."/>
            <person name="Zhang S."/>
            <person name="Huang S."/>
            <person name="Sato S."/>
            <person name="Sun S."/>
            <person name="Kwon S.J."/>
            <person name="Choi S.R."/>
            <person name="Lee T.H."/>
            <person name="Fan W."/>
            <person name="Zhao X."/>
            <person name="Tan X."/>
            <person name="Xu X."/>
            <person name="Wang Y."/>
            <person name="Qiu Y."/>
            <person name="Yin Y."/>
            <person name="Li Y."/>
            <person name="Du Y."/>
            <person name="Liao Y."/>
            <person name="Lim Y."/>
            <person name="Narusaka Y."/>
            <person name="Wang Y."/>
            <person name="Wang Z."/>
            <person name="Li Z."/>
            <person name="Wang Z."/>
            <person name="Xiong Z."/>
            <person name="Zhang Z."/>
        </authorList>
    </citation>
    <scope>NUCLEOTIDE SEQUENCE [LARGE SCALE GENOMIC DNA]</scope>
    <source>
        <strain evidence="4">cv. Chiifu-401-42</strain>
    </source>
</reference>
<reference evidence="4" key="2">
    <citation type="journal article" date="2018" name="Hortic Res">
        <title>Improved Brassica rapa reference genome by single-molecule sequencing and chromosome conformation capture technologies.</title>
        <authorList>
            <person name="Zhang L."/>
            <person name="Cai X."/>
            <person name="Wu J."/>
            <person name="Liu M."/>
            <person name="Grob S."/>
            <person name="Cheng F."/>
            <person name="Liang J."/>
            <person name="Cai C."/>
            <person name="Liu Z."/>
            <person name="Liu B."/>
            <person name="Wang F."/>
            <person name="Li S."/>
            <person name="Liu F."/>
            <person name="Li X."/>
            <person name="Cheng L."/>
            <person name="Yang W."/>
            <person name="Li M.H."/>
            <person name="Grossniklaus U."/>
            <person name="Zheng H."/>
            <person name="Wang X."/>
        </authorList>
    </citation>
    <scope>NUCLEOTIDE SEQUENCE [LARGE SCALE GENOMIC DNA]</scope>
    <source>
        <strain evidence="4">cv. Chiifu-401-42</strain>
    </source>
</reference>